<evidence type="ECO:0000256" key="5">
    <source>
        <dbReference type="ARBA" id="ARBA00022630"/>
    </source>
</evidence>
<keyword evidence="6 12" id="KW-0274">FAD</keyword>
<comment type="similarity">
    <text evidence="3 12">Belongs to the methylenetetrahydrofolate reductase family.</text>
</comment>
<dbReference type="EMBL" id="RQSP01000011">
    <property type="protein sequence ID" value="KAB5607465.1"/>
    <property type="molecule type" value="Genomic_DNA"/>
</dbReference>
<dbReference type="CDD" id="cd00537">
    <property type="entry name" value="MTHFR"/>
    <property type="match status" value="1"/>
</dbReference>
<evidence type="ECO:0000313" key="13">
    <source>
        <dbReference type="EMBL" id="KAB5607465.1"/>
    </source>
</evidence>
<keyword evidence="14" id="KW-1185">Reference proteome</keyword>
<dbReference type="AlphaFoldDB" id="A0A5N5RJJ4"/>
<sequence length="301" mass="32911">MHTPMFSLEVFPPKRNAPVGTIYDTLDGIEDLGPDFISVTYGHGTHSDRTATARIANTIVNEYGIPAVAHLTALYSSRKQIDEALDMFEQAGVTAVLALRGDYLDGETPVGEFTYASDLVAYIRSRRPDLKVFAACYPEGHYQAGSLDEDIEHLKIKIDAGATHLITQLFYDNDDFYRFRDKASAAGINVPIEAGIMPVRGAKSTRRMAERNASRIPEHLNVLLERWQDDIQSLRTAGILYACEQIADLVAHGVDGVHLYTMNHPATTRRIWRNVETLLGTDSAGSSAGAADAAADATAAE</sequence>
<dbReference type="SUPFAM" id="SSF51730">
    <property type="entry name" value="FAD-linked oxidoreductase"/>
    <property type="match status" value="1"/>
</dbReference>
<evidence type="ECO:0000256" key="10">
    <source>
        <dbReference type="ARBA" id="ARBA00034478"/>
    </source>
</evidence>
<evidence type="ECO:0000256" key="8">
    <source>
        <dbReference type="ARBA" id="ARBA00023027"/>
    </source>
</evidence>
<evidence type="ECO:0000313" key="14">
    <source>
        <dbReference type="Proteomes" id="UP000326336"/>
    </source>
</evidence>
<organism evidence="13 14">
    <name type="scientific">Bifidobacterium jacchi</name>
    <dbReference type="NCBI Taxonomy" id="2490545"/>
    <lineage>
        <taxon>Bacteria</taxon>
        <taxon>Bacillati</taxon>
        <taxon>Actinomycetota</taxon>
        <taxon>Actinomycetes</taxon>
        <taxon>Bifidobacteriales</taxon>
        <taxon>Bifidobacteriaceae</taxon>
        <taxon>Bifidobacterium</taxon>
    </lineage>
</organism>
<keyword evidence="7 12" id="KW-0560">Oxidoreductase</keyword>
<dbReference type="InterPro" id="IPR004620">
    <property type="entry name" value="MTHF_reductase_bac"/>
</dbReference>
<evidence type="ECO:0000256" key="12">
    <source>
        <dbReference type="RuleBase" id="RU003862"/>
    </source>
</evidence>
<gene>
    <name evidence="13" type="primary">metF</name>
    <name evidence="13" type="ORF">EHS19_04685</name>
</gene>
<dbReference type="PANTHER" id="PTHR45754:SF3">
    <property type="entry name" value="METHYLENETETRAHYDROFOLATE REDUCTASE (NADPH)"/>
    <property type="match status" value="1"/>
</dbReference>
<dbReference type="RefSeq" id="WP_151916625.1">
    <property type="nucleotide sequence ID" value="NZ_RQSP01000011.1"/>
</dbReference>
<dbReference type="GO" id="GO:0005829">
    <property type="term" value="C:cytosol"/>
    <property type="evidence" value="ECO:0007669"/>
    <property type="project" value="InterPro"/>
</dbReference>
<dbReference type="InterPro" id="IPR029041">
    <property type="entry name" value="FAD-linked_oxidoreductase-like"/>
</dbReference>
<evidence type="ECO:0000256" key="9">
    <source>
        <dbReference type="ARBA" id="ARBA00023167"/>
    </source>
</evidence>
<dbReference type="GO" id="GO:0035999">
    <property type="term" value="P:tetrahydrofolate interconversion"/>
    <property type="evidence" value="ECO:0007669"/>
    <property type="project" value="UniProtKB-UniPathway"/>
</dbReference>
<evidence type="ECO:0000256" key="2">
    <source>
        <dbReference type="ARBA" id="ARBA00004777"/>
    </source>
</evidence>
<comment type="caution">
    <text evidence="13">The sequence shown here is derived from an EMBL/GenBank/DDBJ whole genome shotgun (WGS) entry which is preliminary data.</text>
</comment>
<accession>A0A5N5RJJ4</accession>
<evidence type="ECO:0000256" key="6">
    <source>
        <dbReference type="ARBA" id="ARBA00022827"/>
    </source>
</evidence>
<dbReference type="Gene3D" id="3.20.20.220">
    <property type="match status" value="1"/>
</dbReference>
<dbReference type="InterPro" id="IPR003171">
    <property type="entry name" value="Mehydrof_redctse-like"/>
</dbReference>
<protein>
    <recommendedName>
        <fullName evidence="12">Methylenetetrahydrofolate reductase</fullName>
        <ecNumber evidence="12">1.5.1.54</ecNumber>
    </recommendedName>
</protein>
<dbReference type="Pfam" id="PF02219">
    <property type="entry name" value="MTHFR"/>
    <property type="match status" value="1"/>
</dbReference>
<reference evidence="13 14" key="1">
    <citation type="journal article" date="2019" name="Int. J. Syst. Evol. Microbiol.">
        <title>Bifidobacterium jacchi sp. nov., isolated from the faeces of a baby common marmoset (Callithrix jacchus).</title>
        <authorList>
            <person name="Modesto M."/>
            <person name="Watanabe K."/>
            <person name="Arita M."/>
            <person name="Satti M."/>
            <person name="Oki K."/>
            <person name="Sciavilla P."/>
            <person name="Patavino C."/>
            <person name="Camma C."/>
            <person name="Michelini S."/>
            <person name="Sgorbati B."/>
            <person name="Mattarelli P."/>
        </authorList>
    </citation>
    <scope>NUCLEOTIDE SEQUENCE [LARGE SCALE GENOMIC DNA]</scope>
    <source>
        <strain evidence="13 14">MRM 9.3</strain>
    </source>
</reference>
<evidence type="ECO:0000256" key="4">
    <source>
        <dbReference type="ARBA" id="ARBA00022605"/>
    </source>
</evidence>
<dbReference type="EC" id="1.5.1.54" evidence="12"/>
<dbReference type="GO" id="GO:0009086">
    <property type="term" value="P:methionine biosynthetic process"/>
    <property type="evidence" value="ECO:0007669"/>
    <property type="project" value="UniProtKB-KW"/>
</dbReference>
<dbReference type="Proteomes" id="UP000326336">
    <property type="component" value="Unassembled WGS sequence"/>
</dbReference>
<dbReference type="UniPathway" id="UPA00193"/>
<comment type="pathway">
    <text evidence="2 12">One-carbon metabolism; tetrahydrofolate interconversion.</text>
</comment>
<dbReference type="PANTHER" id="PTHR45754">
    <property type="entry name" value="METHYLENETETRAHYDROFOLATE REDUCTASE"/>
    <property type="match status" value="1"/>
</dbReference>
<name>A0A5N5RJJ4_9BIFI</name>
<keyword evidence="4" id="KW-0028">Amino-acid biosynthesis</keyword>
<evidence type="ECO:0000256" key="3">
    <source>
        <dbReference type="ARBA" id="ARBA00006743"/>
    </source>
</evidence>
<comment type="catalytic activity">
    <reaction evidence="11">
        <text>(6S)-5-methyl-5,6,7,8-tetrahydrofolate + NAD(+) = (6R)-5,10-methylene-5,6,7,8-tetrahydrofolate + NADH + H(+)</text>
        <dbReference type="Rhea" id="RHEA:19821"/>
        <dbReference type="ChEBI" id="CHEBI:15378"/>
        <dbReference type="ChEBI" id="CHEBI:15636"/>
        <dbReference type="ChEBI" id="CHEBI:18608"/>
        <dbReference type="ChEBI" id="CHEBI:57540"/>
        <dbReference type="ChEBI" id="CHEBI:57945"/>
        <dbReference type="EC" id="1.5.1.54"/>
    </reaction>
    <physiologicalReaction direction="right-to-left" evidence="11">
        <dbReference type="Rhea" id="RHEA:19823"/>
    </physiologicalReaction>
</comment>
<dbReference type="GO" id="GO:0106312">
    <property type="term" value="F:methylenetetrahydrofolate reductase (NADH) activity"/>
    <property type="evidence" value="ECO:0007669"/>
    <property type="project" value="UniProtKB-EC"/>
</dbReference>
<evidence type="ECO:0000256" key="1">
    <source>
        <dbReference type="ARBA" id="ARBA00001974"/>
    </source>
</evidence>
<proteinExistence type="inferred from homology"/>
<keyword evidence="5 12" id="KW-0285">Flavoprotein</keyword>
<comment type="pathway">
    <text evidence="10">Amino-acid biosynthesis; L-methionine biosynthesis via de novo pathway.</text>
</comment>
<keyword evidence="9" id="KW-0486">Methionine biosynthesis</keyword>
<keyword evidence="8" id="KW-0520">NAD</keyword>
<comment type="cofactor">
    <cofactor evidence="1 12">
        <name>FAD</name>
        <dbReference type="ChEBI" id="CHEBI:57692"/>
    </cofactor>
</comment>
<dbReference type="OrthoDB" id="9812555at2"/>
<evidence type="ECO:0000256" key="11">
    <source>
        <dbReference type="ARBA" id="ARBA00048628"/>
    </source>
</evidence>
<dbReference type="NCBIfam" id="TIGR00676">
    <property type="entry name" value="fadh2"/>
    <property type="match status" value="1"/>
</dbReference>
<evidence type="ECO:0000256" key="7">
    <source>
        <dbReference type="ARBA" id="ARBA00023002"/>
    </source>
</evidence>
<dbReference type="GO" id="GO:0071949">
    <property type="term" value="F:FAD binding"/>
    <property type="evidence" value="ECO:0007669"/>
    <property type="project" value="TreeGrafter"/>
</dbReference>